<dbReference type="InterPro" id="IPR011009">
    <property type="entry name" value="Kinase-like_dom_sf"/>
</dbReference>
<dbReference type="STRING" id="1460663.A0A177C847"/>
<dbReference type="OrthoDB" id="9992527at2759"/>
<gene>
    <name evidence="1" type="ORF">CC84DRAFT_1178573</name>
</gene>
<dbReference type="EMBL" id="KV441555">
    <property type="protein sequence ID" value="OAG03029.1"/>
    <property type="molecule type" value="Genomic_DNA"/>
</dbReference>
<evidence type="ECO:0000313" key="1">
    <source>
        <dbReference type="EMBL" id="OAG03029.1"/>
    </source>
</evidence>
<dbReference type="Proteomes" id="UP000077069">
    <property type="component" value="Unassembled WGS sequence"/>
</dbReference>
<evidence type="ECO:0000313" key="2">
    <source>
        <dbReference type="Proteomes" id="UP000077069"/>
    </source>
</evidence>
<protein>
    <recommendedName>
        <fullName evidence="3">Protein kinase domain-containing protein</fullName>
    </recommendedName>
</protein>
<sequence>MDNEVWNVYRQFELEGGRQYEAADSCTPLTGTARLPKDEHTRFTMLISASACFQLALKTFEIASSPYWVNEKQARTALQEQQRNKGMIQCSGCYAILRATRDTDSNYNRFNPMDIFMHRNPPINSPEIEEFWRSLIEVVDALRGIHDFKTQNDGYHGLYNDIKPESIITMNDKHKLAGPGFAKFKKTLEQDDGESLNKIIAQGRTTTYAAPERYARKSGEKMPSVTERRSMVHQLHFLFFGDDHTGTEQLRALDDGMEFKEYQNIIDHEMFSVKGDVRKMLLANFNPYMDESKKFLLLTKTLKLQRSSHRDTRCHMDHWIKLACMKIRKFLTDHH</sequence>
<dbReference type="AlphaFoldDB" id="A0A177C847"/>
<dbReference type="SUPFAM" id="SSF56112">
    <property type="entry name" value="Protein kinase-like (PK-like)"/>
    <property type="match status" value="1"/>
</dbReference>
<name>A0A177C847_9PLEO</name>
<proteinExistence type="predicted"/>
<dbReference type="RefSeq" id="XP_018033394.1">
    <property type="nucleotide sequence ID" value="XM_018180355.1"/>
</dbReference>
<accession>A0A177C847</accession>
<organism evidence="1 2">
    <name type="scientific">Paraphaeosphaeria sporulosa</name>
    <dbReference type="NCBI Taxonomy" id="1460663"/>
    <lineage>
        <taxon>Eukaryota</taxon>
        <taxon>Fungi</taxon>
        <taxon>Dikarya</taxon>
        <taxon>Ascomycota</taxon>
        <taxon>Pezizomycotina</taxon>
        <taxon>Dothideomycetes</taxon>
        <taxon>Pleosporomycetidae</taxon>
        <taxon>Pleosporales</taxon>
        <taxon>Massarineae</taxon>
        <taxon>Didymosphaeriaceae</taxon>
        <taxon>Paraphaeosphaeria</taxon>
    </lineage>
</organism>
<dbReference type="Gene3D" id="1.10.510.10">
    <property type="entry name" value="Transferase(Phosphotransferase) domain 1"/>
    <property type="match status" value="1"/>
</dbReference>
<reference evidence="1 2" key="1">
    <citation type="submission" date="2016-05" db="EMBL/GenBank/DDBJ databases">
        <title>Comparative analysis of secretome profiles of manganese(II)-oxidizing ascomycete fungi.</title>
        <authorList>
            <consortium name="DOE Joint Genome Institute"/>
            <person name="Zeiner C.A."/>
            <person name="Purvine S.O."/>
            <person name="Zink E.M."/>
            <person name="Wu S."/>
            <person name="Pasa-Tolic L."/>
            <person name="Chaput D.L."/>
            <person name="Haridas S."/>
            <person name="Grigoriev I.V."/>
            <person name="Santelli C.M."/>
            <person name="Hansel C.M."/>
        </authorList>
    </citation>
    <scope>NUCLEOTIDE SEQUENCE [LARGE SCALE GENOMIC DNA]</scope>
    <source>
        <strain evidence="1 2">AP3s5-JAC2a</strain>
    </source>
</reference>
<evidence type="ECO:0008006" key="3">
    <source>
        <dbReference type="Google" id="ProtNLM"/>
    </source>
</evidence>
<dbReference type="InParanoid" id="A0A177C847"/>
<keyword evidence="2" id="KW-1185">Reference proteome</keyword>
<dbReference type="GeneID" id="28763841"/>